<name>A0A429ZEQ9_9ENTE</name>
<evidence type="ECO:0000259" key="1">
    <source>
        <dbReference type="Pfam" id="PF06445"/>
    </source>
</evidence>
<evidence type="ECO:0000313" key="3">
    <source>
        <dbReference type="Proteomes" id="UP000288490"/>
    </source>
</evidence>
<dbReference type="Pfam" id="PF06445">
    <property type="entry name" value="GyrI-like"/>
    <property type="match status" value="1"/>
</dbReference>
<reference evidence="2 3" key="1">
    <citation type="submission" date="2017-05" db="EMBL/GenBank/DDBJ databases">
        <title>Vagococcus spp. assemblies.</title>
        <authorList>
            <person name="Gulvik C.A."/>
        </authorList>
    </citation>
    <scope>NUCLEOTIDE SEQUENCE [LARGE SCALE GENOMIC DNA]</scope>
    <source>
        <strain evidence="2 3">SS1994</strain>
    </source>
</reference>
<feature type="domain" description="GyrI-like small molecule binding" evidence="1">
    <location>
        <begin position="3"/>
        <end position="85"/>
    </location>
</feature>
<accession>A0A429ZEQ9</accession>
<dbReference type="InterPro" id="IPR029442">
    <property type="entry name" value="GyrI-like"/>
</dbReference>
<sequence length="98" mass="11450">MALDNPQKTLPEKCRYDLILCTAKQNTSHFEVKGRQFKGGKYAVFTIPHTTKEVQQFWSNLDMHINVNKLSLRNQPIIERFKEEKGVDKFCDVLIPIQ</sequence>
<dbReference type="InterPro" id="IPR011256">
    <property type="entry name" value="Reg_factor_effector_dom_sf"/>
</dbReference>
<evidence type="ECO:0000313" key="2">
    <source>
        <dbReference type="EMBL" id="RST92192.1"/>
    </source>
</evidence>
<comment type="caution">
    <text evidence="2">The sequence shown here is derived from an EMBL/GenBank/DDBJ whole genome shotgun (WGS) entry which is preliminary data.</text>
</comment>
<dbReference type="EMBL" id="NGJT01000017">
    <property type="protein sequence ID" value="RST92192.1"/>
    <property type="molecule type" value="Genomic_DNA"/>
</dbReference>
<protein>
    <recommendedName>
        <fullName evidence="1">GyrI-like small molecule binding domain-containing protein</fullName>
    </recommendedName>
</protein>
<gene>
    <name evidence="2" type="ORF">CBF36_08885</name>
</gene>
<dbReference type="AlphaFoldDB" id="A0A429ZEQ9"/>
<keyword evidence="3" id="KW-1185">Reference proteome</keyword>
<dbReference type="RefSeq" id="WP_125958104.1">
    <property type="nucleotide sequence ID" value="NZ_JAQEJV010000015.1"/>
</dbReference>
<dbReference type="Proteomes" id="UP000288490">
    <property type="component" value="Unassembled WGS sequence"/>
</dbReference>
<proteinExistence type="predicted"/>
<dbReference type="SUPFAM" id="SSF55136">
    <property type="entry name" value="Probable bacterial effector-binding domain"/>
    <property type="match status" value="1"/>
</dbReference>
<dbReference type="Gene3D" id="3.20.80.10">
    <property type="entry name" value="Regulatory factor, effector binding domain"/>
    <property type="match status" value="1"/>
</dbReference>
<organism evidence="2 3">
    <name type="scientific">Vagococcus bubulae</name>
    <dbReference type="NCBI Taxonomy" id="1977868"/>
    <lineage>
        <taxon>Bacteria</taxon>
        <taxon>Bacillati</taxon>
        <taxon>Bacillota</taxon>
        <taxon>Bacilli</taxon>
        <taxon>Lactobacillales</taxon>
        <taxon>Enterococcaceae</taxon>
        <taxon>Vagococcus</taxon>
    </lineage>
</organism>
<dbReference type="OrthoDB" id="5337216at2"/>